<dbReference type="GO" id="GO:0005789">
    <property type="term" value="C:endoplasmic reticulum membrane"/>
    <property type="evidence" value="ECO:0007669"/>
    <property type="project" value="TreeGrafter"/>
</dbReference>
<sequence length="172" mass="19552">MKVDKPLILFAARRVFFASHSMNGPSRMIFLIVHSFVEKAVVSGIVPEYVDILKNFATSEYAEDSIIRSLSENNRTVVFYGDETWTKLFPHSFARSVPVASFILSDYTEVDQIVTRNMVKELALNDWNVMILHYLGLDHIGHTYGSNSPLISTKLSEMDQIIERLYMALSAV</sequence>
<evidence type="ECO:0000313" key="2">
    <source>
        <dbReference type="Proteomes" id="UP000270296"/>
    </source>
</evidence>
<dbReference type="AlphaFoldDB" id="A0A183I8Y4"/>
<dbReference type="GO" id="GO:0006506">
    <property type="term" value="P:GPI anchor biosynthetic process"/>
    <property type="evidence" value="ECO:0007669"/>
    <property type="project" value="InterPro"/>
</dbReference>
<reference evidence="3" key="1">
    <citation type="submission" date="2016-06" db="UniProtKB">
        <authorList>
            <consortium name="WormBaseParasite"/>
        </authorList>
    </citation>
    <scope>IDENTIFICATION</scope>
</reference>
<accession>A0A183I8Y4</accession>
<proteinExistence type="predicted"/>
<keyword evidence="2" id="KW-1185">Reference proteome</keyword>
<dbReference type="SUPFAM" id="SSF53649">
    <property type="entry name" value="Alkaline phosphatase-like"/>
    <property type="match status" value="1"/>
</dbReference>
<gene>
    <name evidence="1" type="ORF">SBAD_LOCUS77</name>
</gene>
<reference evidence="1 2" key="2">
    <citation type="submission" date="2018-11" db="EMBL/GenBank/DDBJ databases">
        <authorList>
            <consortium name="Pathogen Informatics"/>
        </authorList>
    </citation>
    <scope>NUCLEOTIDE SEQUENCE [LARGE SCALE GENOMIC DNA]</scope>
</reference>
<dbReference type="GO" id="GO:0051267">
    <property type="term" value="F:CP2 mannose-ethanolamine phosphotransferase activity"/>
    <property type="evidence" value="ECO:0007669"/>
    <property type="project" value="TreeGrafter"/>
</dbReference>
<dbReference type="Proteomes" id="UP000270296">
    <property type="component" value="Unassembled WGS sequence"/>
</dbReference>
<dbReference type="OrthoDB" id="272139at2759"/>
<name>A0A183I8Y4_9BILA</name>
<organism evidence="3">
    <name type="scientific">Soboliphyme baturini</name>
    <dbReference type="NCBI Taxonomy" id="241478"/>
    <lineage>
        <taxon>Eukaryota</taxon>
        <taxon>Metazoa</taxon>
        <taxon>Ecdysozoa</taxon>
        <taxon>Nematoda</taxon>
        <taxon>Enoplea</taxon>
        <taxon>Dorylaimia</taxon>
        <taxon>Dioctophymatida</taxon>
        <taxon>Dioctophymatoidea</taxon>
        <taxon>Soboliphymatidae</taxon>
        <taxon>Soboliphyme</taxon>
    </lineage>
</organism>
<dbReference type="InterPro" id="IPR039527">
    <property type="entry name" value="PIGG/GPI7"/>
</dbReference>
<protein>
    <submittedName>
        <fullName evidence="3">GPI ethanolamine phosphate transferase 2</fullName>
    </submittedName>
</protein>
<evidence type="ECO:0000313" key="3">
    <source>
        <dbReference type="WBParaSite" id="SBAD_0000008601-mRNA-1"/>
    </source>
</evidence>
<dbReference type="WBParaSite" id="SBAD_0000008601-mRNA-1">
    <property type="protein sequence ID" value="SBAD_0000008601-mRNA-1"/>
    <property type="gene ID" value="SBAD_0000008601"/>
</dbReference>
<dbReference type="PANTHER" id="PTHR23072:SF0">
    <property type="entry name" value="GPI ETHANOLAMINE PHOSPHATE TRANSFERASE 2"/>
    <property type="match status" value="1"/>
</dbReference>
<dbReference type="Gene3D" id="3.40.720.10">
    <property type="entry name" value="Alkaline Phosphatase, subunit A"/>
    <property type="match status" value="1"/>
</dbReference>
<dbReference type="InterPro" id="IPR002591">
    <property type="entry name" value="Phosphodiest/P_Trfase"/>
</dbReference>
<dbReference type="PANTHER" id="PTHR23072">
    <property type="entry name" value="PHOSPHATIDYLINOSITOL GLYCAN-RELATED"/>
    <property type="match status" value="1"/>
</dbReference>
<dbReference type="InterPro" id="IPR017850">
    <property type="entry name" value="Alkaline_phosphatase_core_sf"/>
</dbReference>
<dbReference type="EMBL" id="UZAM01000104">
    <property type="protein sequence ID" value="VDO79332.1"/>
    <property type="molecule type" value="Genomic_DNA"/>
</dbReference>
<evidence type="ECO:0000313" key="1">
    <source>
        <dbReference type="EMBL" id="VDO79332.1"/>
    </source>
</evidence>
<dbReference type="Pfam" id="PF01663">
    <property type="entry name" value="Phosphodiest"/>
    <property type="match status" value="1"/>
</dbReference>